<comment type="caution">
    <text evidence="2">The sequence shown here is derived from an EMBL/GenBank/DDBJ whole genome shotgun (WGS) entry which is preliminary data.</text>
</comment>
<evidence type="ECO:0000313" key="3">
    <source>
        <dbReference type="Proteomes" id="UP001597393"/>
    </source>
</evidence>
<sequence>MDLTPEQLEAELLGKTYPDNIRINQAAIVIEAAPFLHIQFDMIKRHKGDINRCAAWQRLKEFYAATQELDD</sequence>
<reference evidence="3" key="1">
    <citation type="journal article" date="2019" name="Int. J. Syst. Evol. Microbiol.">
        <title>The Global Catalogue of Microorganisms (GCM) 10K type strain sequencing project: providing services to taxonomists for standard genome sequencing and annotation.</title>
        <authorList>
            <consortium name="The Broad Institute Genomics Platform"/>
            <consortium name="The Broad Institute Genome Sequencing Center for Infectious Disease"/>
            <person name="Wu L."/>
            <person name="Ma J."/>
        </authorList>
    </citation>
    <scope>NUCLEOTIDE SEQUENCE [LARGE SCALE GENOMIC DNA]</scope>
    <source>
        <strain evidence="3">KCTC 42248</strain>
    </source>
</reference>
<name>A0ABW5NM04_9SPHI</name>
<organism evidence="2 3">
    <name type="scientific">Sphingobacterium corticis</name>
    <dbReference type="NCBI Taxonomy" id="1812823"/>
    <lineage>
        <taxon>Bacteria</taxon>
        <taxon>Pseudomonadati</taxon>
        <taxon>Bacteroidota</taxon>
        <taxon>Sphingobacteriia</taxon>
        <taxon>Sphingobacteriales</taxon>
        <taxon>Sphingobacteriaceae</taxon>
        <taxon>Sphingobacterium</taxon>
    </lineage>
</organism>
<dbReference type="InterPro" id="IPR054238">
    <property type="entry name" value="DUF6965"/>
</dbReference>
<dbReference type="RefSeq" id="WP_380870261.1">
    <property type="nucleotide sequence ID" value="NZ_JBHUMA010000008.1"/>
</dbReference>
<evidence type="ECO:0000313" key="2">
    <source>
        <dbReference type="EMBL" id="MFD2600121.1"/>
    </source>
</evidence>
<gene>
    <name evidence="2" type="ORF">ACFSQ3_14280</name>
</gene>
<dbReference type="EMBL" id="JBHUMA010000008">
    <property type="protein sequence ID" value="MFD2600121.1"/>
    <property type="molecule type" value="Genomic_DNA"/>
</dbReference>
<dbReference type="Pfam" id="PF22292">
    <property type="entry name" value="DUF6965"/>
    <property type="match status" value="1"/>
</dbReference>
<evidence type="ECO:0000259" key="1">
    <source>
        <dbReference type="Pfam" id="PF22292"/>
    </source>
</evidence>
<accession>A0ABW5NM04</accession>
<feature type="domain" description="DUF6965" evidence="1">
    <location>
        <begin position="4"/>
        <end position="67"/>
    </location>
</feature>
<proteinExistence type="predicted"/>
<keyword evidence="3" id="KW-1185">Reference proteome</keyword>
<dbReference type="Proteomes" id="UP001597393">
    <property type="component" value="Unassembled WGS sequence"/>
</dbReference>
<protein>
    <submittedName>
        <fullName evidence="2">DUF6965 family protein</fullName>
    </submittedName>
</protein>